<evidence type="ECO:0000256" key="7">
    <source>
        <dbReference type="SAM" id="Phobius"/>
    </source>
</evidence>
<evidence type="ECO:0000256" key="4">
    <source>
        <dbReference type="ARBA" id="ARBA00022989"/>
    </source>
</evidence>
<evidence type="ECO:0000256" key="6">
    <source>
        <dbReference type="SAM" id="Coils"/>
    </source>
</evidence>
<proteinExistence type="predicted"/>
<reference evidence="9" key="2">
    <citation type="submission" date="2022-08" db="EMBL/GenBank/DDBJ databases">
        <authorList>
            <person name="Poehlein A."/>
            <person name="Guzman J."/>
            <person name="Daniel R."/>
            <person name="Vilcinskas A."/>
        </authorList>
    </citation>
    <scope>NUCLEOTIDE SEQUENCE</scope>
    <source>
        <strain evidence="9">G314FT</strain>
    </source>
</reference>
<evidence type="ECO:0000256" key="2">
    <source>
        <dbReference type="ARBA" id="ARBA00022475"/>
    </source>
</evidence>
<dbReference type="PANTHER" id="PTHR30287:SF1">
    <property type="entry name" value="INNER MEMBRANE PROTEIN"/>
    <property type="match status" value="1"/>
</dbReference>
<feature type="coiled-coil region" evidence="6">
    <location>
        <begin position="249"/>
        <end position="350"/>
    </location>
</feature>
<keyword evidence="5 7" id="KW-0472">Membrane</keyword>
<dbReference type="EMBL" id="CP102451">
    <property type="protein sequence ID" value="UUV98941.1"/>
    <property type="molecule type" value="Genomic_DNA"/>
</dbReference>
<sequence length="916" mass="104481">MKKKKALWTSTFREMYQSKARFISILLIIMLGVGFYAGIKATGPDMLNTADTYYKDYKLMDTKLVSTTGLEDKDIELIKEDKTVKTVEPSYSLDVLTKENNHVLKLMSYESGKNELNKPVLVKGKLPEKDNEIALDTQVQDNQYYKIGDTLTIQLDDKKSVSQTSYKVVGFVNSPMYIDKVSRGYTTVGKGTIDYFGYIKEDVFTLPVYTEAYIKYVNTEKTASYSKAYNNYYDKDVKNLKNTLKNRPSEQLEAMKKEANESLAEAKTQITDGKTQLTNGKKQLAEKEKELNDNKQLIETAKQQGLPVDETQEKTLQEASNTLNEEKKKIEQEEQKLAESKEELAKNQQTIDDLKAPTYHYFSREDNPSYAEFQDNADRISSIATVFPVFFFMIAALISLTTMTRMVDEKRGEIGTLKALGYTNWEISQKYIVYSTTASIIGSLIGLAIGYYLFPTVIFDAYGSMYNLPSVIITYYPSYTIQSIIVALLCTLLASLLVLRVDLLSTPATLMRPKAPKPGKRILLERISWLWSKFSFNQKVTARNLFRYKQRMLMTVLGIAGCTAMILTGFGLKDSIGDIVNLQFNKIWHYDATVTINEDSTTQEKENYEKIKADASQIKTSLNLSQNNMTVVKKGYTSREVTVDVPQQEKRLAEFITFNDRKSGETYTLSNDGVIINEKLANFFDVRDGDELTIRDTDNKDVTVKVQEVVENYAMHFVYMTPSYFEKTFNKKPEYNVELLKFDKSLSDKQEDNLADKLMKSNYAANVSFTSQIGKTMDDTMSSLNIVVWVLIISAALLAFVVLYNLTNINISERIRELSTIKVLGFYDREVTMYVYRENNILTVLGILLGFVLGVLLHGYVLKTAEIDMMMFPTTIHPISYVYSALLTILFSFIVMLIMHRKLKHVDMIEALKSTE</sequence>
<protein>
    <recommendedName>
        <fullName evidence="8">ABC3 transporter permease C-terminal domain-containing protein</fullName>
    </recommendedName>
</protein>
<dbReference type="RefSeq" id="WP_257699306.1">
    <property type="nucleotide sequence ID" value="NZ_CP102451.1"/>
</dbReference>
<keyword evidence="3 7" id="KW-0812">Transmembrane</keyword>
<feature type="transmembrane region" description="Helical" evidence="7">
    <location>
        <begin position="431"/>
        <end position="454"/>
    </location>
</feature>
<evidence type="ECO:0000256" key="3">
    <source>
        <dbReference type="ARBA" id="ARBA00022692"/>
    </source>
</evidence>
<dbReference type="Pfam" id="PF02687">
    <property type="entry name" value="FtsX"/>
    <property type="match status" value="2"/>
</dbReference>
<dbReference type="PANTHER" id="PTHR30287">
    <property type="entry name" value="MEMBRANE COMPONENT OF PREDICTED ABC SUPERFAMILY METABOLITE UPTAKE TRANSPORTER"/>
    <property type="match status" value="1"/>
</dbReference>
<feature type="domain" description="ABC3 transporter permease C-terminal" evidence="8">
    <location>
        <begin position="386"/>
        <end position="499"/>
    </location>
</feature>
<feature type="transmembrane region" description="Helical" evidence="7">
    <location>
        <begin position="841"/>
        <end position="861"/>
    </location>
</feature>
<feature type="transmembrane region" description="Helical" evidence="7">
    <location>
        <begin position="881"/>
        <end position="899"/>
    </location>
</feature>
<feature type="transmembrane region" description="Helical" evidence="7">
    <location>
        <begin position="20"/>
        <end position="39"/>
    </location>
</feature>
<evidence type="ECO:0000259" key="8">
    <source>
        <dbReference type="Pfam" id="PF02687"/>
    </source>
</evidence>
<keyword evidence="10" id="KW-1185">Reference proteome</keyword>
<dbReference type="Proteomes" id="UP001058273">
    <property type="component" value="Chromosome"/>
</dbReference>
<evidence type="ECO:0000313" key="9">
    <source>
        <dbReference type="EMBL" id="UUV98941.1"/>
    </source>
</evidence>
<feature type="transmembrane region" description="Helical" evidence="7">
    <location>
        <begin position="474"/>
        <end position="499"/>
    </location>
</feature>
<evidence type="ECO:0000256" key="5">
    <source>
        <dbReference type="ARBA" id="ARBA00023136"/>
    </source>
</evidence>
<keyword evidence="2" id="KW-1003">Cell membrane</keyword>
<evidence type="ECO:0000313" key="10">
    <source>
        <dbReference type="Proteomes" id="UP001058273"/>
    </source>
</evidence>
<gene>
    <name evidence="9" type="ORF">G314FT_10990</name>
</gene>
<reference evidence="9" key="1">
    <citation type="submission" date="2022-08" db="EMBL/GenBank/DDBJ databases">
        <title>Genome sequence of Vagococcus luciliae DSM 112651.</title>
        <authorList>
            <person name="Juan G."/>
            <person name="Anja P."/>
            <person name="Rolf D."/>
            <person name="Kampfer P."/>
            <person name="Vilcinskas A."/>
        </authorList>
    </citation>
    <scope>NUCLEOTIDE SEQUENCE</scope>
    <source>
        <strain evidence="9">G314FT</strain>
    </source>
</reference>
<dbReference type="InterPro" id="IPR003838">
    <property type="entry name" value="ABC3_permease_C"/>
</dbReference>
<evidence type="ECO:0000256" key="1">
    <source>
        <dbReference type="ARBA" id="ARBA00004651"/>
    </source>
</evidence>
<name>A0ABY5NZ64_9ENTE</name>
<keyword evidence="4 7" id="KW-1133">Transmembrane helix</keyword>
<feature type="transmembrane region" description="Helical" evidence="7">
    <location>
        <begin position="786"/>
        <end position="806"/>
    </location>
</feature>
<feature type="transmembrane region" description="Helical" evidence="7">
    <location>
        <begin position="380"/>
        <end position="401"/>
    </location>
</feature>
<feature type="domain" description="ABC3 transporter permease C-terminal" evidence="8">
    <location>
        <begin position="790"/>
        <end position="905"/>
    </location>
</feature>
<accession>A0ABY5NZ64</accession>
<keyword evidence="6" id="KW-0175">Coiled coil</keyword>
<feature type="transmembrane region" description="Helical" evidence="7">
    <location>
        <begin position="552"/>
        <end position="572"/>
    </location>
</feature>
<organism evidence="9 10">
    <name type="scientific">Vagococcus luciliae</name>
    <dbReference type="NCBI Taxonomy" id="2920380"/>
    <lineage>
        <taxon>Bacteria</taxon>
        <taxon>Bacillati</taxon>
        <taxon>Bacillota</taxon>
        <taxon>Bacilli</taxon>
        <taxon>Lactobacillales</taxon>
        <taxon>Enterococcaceae</taxon>
        <taxon>Vagococcus</taxon>
    </lineage>
</organism>
<comment type="subcellular location">
    <subcellularLocation>
        <location evidence="1">Cell membrane</location>
        <topology evidence="1">Multi-pass membrane protein</topology>
    </subcellularLocation>
</comment>
<dbReference type="InterPro" id="IPR038766">
    <property type="entry name" value="Membrane_comp_ABC_pdt"/>
</dbReference>